<dbReference type="PIRSF" id="PIRSF029208">
    <property type="entry name" value="Phage_tail_GPU"/>
    <property type="match status" value="1"/>
</dbReference>
<evidence type="ECO:0000313" key="1">
    <source>
        <dbReference type="EMBL" id="GFN46370.1"/>
    </source>
</evidence>
<dbReference type="InterPro" id="IPR009734">
    <property type="entry name" value="Myoviridae_GpU"/>
</dbReference>
<dbReference type="InterPro" id="IPR016912">
    <property type="entry name" value="Phage_P2_GpU"/>
</dbReference>
<sequence length="129" mass="14702">MLMQLGSYIFKLNSAPYQSLGWSSEYRWPTQERIDGGSARQWVGFGAEEIRLEGTLYPSFTGGLEQIKQLRTLADDGKPLRLVGADGQDHGRWCITHIDDTGTIFDKLGNPRKIDFNLMLSRYWEDATQ</sequence>
<reference evidence="1 2" key="1">
    <citation type="submission" date="2020-06" db="EMBL/GenBank/DDBJ databases">
        <title>The genome sequence of Candidatus Regiella insecticola strain Tut.</title>
        <authorList>
            <person name="Nikoh N."/>
            <person name="Tsuchida T."/>
            <person name="Koga R."/>
            <person name="Oshima K."/>
            <person name="Hattori M."/>
            <person name="Fukatsu T."/>
        </authorList>
    </citation>
    <scope>NUCLEOTIDE SEQUENCE [LARGE SCALE GENOMIC DNA]</scope>
    <source>
        <strain evidence="1 2">Tut</strain>
    </source>
</reference>
<evidence type="ECO:0000313" key="2">
    <source>
        <dbReference type="Proteomes" id="UP000504714"/>
    </source>
</evidence>
<proteinExistence type="predicted"/>
<dbReference type="Proteomes" id="UP000504714">
    <property type="component" value="Unassembled WGS sequence"/>
</dbReference>
<name>A0A6L2ZPM8_9ENTR</name>
<dbReference type="RefSeq" id="WP_176488040.1">
    <property type="nucleotide sequence ID" value="NZ_BLXO01000003.1"/>
</dbReference>
<dbReference type="Pfam" id="PF06995">
    <property type="entry name" value="Phage_P2_GpU"/>
    <property type="match status" value="1"/>
</dbReference>
<dbReference type="EMBL" id="BLXO01000003">
    <property type="protein sequence ID" value="GFN46370.1"/>
    <property type="molecule type" value="Genomic_DNA"/>
</dbReference>
<gene>
    <name evidence="1" type="ORF">RINTU1_19170</name>
</gene>
<organism evidence="1 2">
    <name type="scientific">Candidatus Regiella insecticola</name>
    <dbReference type="NCBI Taxonomy" id="138073"/>
    <lineage>
        <taxon>Bacteria</taxon>
        <taxon>Pseudomonadati</taxon>
        <taxon>Pseudomonadota</taxon>
        <taxon>Gammaproteobacteria</taxon>
        <taxon>Enterobacterales</taxon>
        <taxon>Enterobacteriaceae</taxon>
        <taxon>aphid secondary symbionts</taxon>
        <taxon>Candidatus Regiella</taxon>
    </lineage>
</organism>
<protein>
    <submittedName>
        <fullName evidence="1">Tail protein</fullName>
    </submittedName>
</protein>
<accession>A0A6L2ZPM8</accession>
<dbReference type="AlphaFoldDB" id="A0A6L2ZPM8"/>
<comment type="caution">
    <text evidence="1">The sequence shown here is derived from an EMBL/GenBank/DDBJ whole genome shotgun (WGS) entry which is preliminary data.</text>
</comment>